<dbReference type="EMBL" id="OZ035845">
    <property type="protein sequence ID" value="CAL1599461.1"/>
    <property type="molecule type" value="Genomic_DNA"/>
</dbReference>
<accession>A0AAV2LB23</accession>
<keyword evidence="3" id="KW-1185">Reference proteome</keyword>
<protein>
    <submittedName>
        <fullName evidence="2">Uncharacterized protein</fullName>
    </submittedName>
</protein>
<evidence type="ECO:0000313" key="3">
    <source>
        <dbReference type="Proteomes" id="UP001497482"/>
    </source>
</evidence>
<gene>
    <name evidence="2" type="ORF">KC01_LOCUS27729</name>
</gene>
<proteinExistence type="predicted"/>
<evidence type="ECO:0000313" key="2">
    <source>
        <dbReference type="EMBL" id="CAL1599461.1"/>
    </source>
</evidence>
<dbReference type="Proteomes" id="UP001497482">
    <property type="component" value="Chromosome 23"/>
</dbReference>
<organism evidence="2 3">
    <name type="scientific">Knipowitschia caucasica</name>
    <name type="common">Caucasian dwarf goby</name>
    <name type="synonym">Pomatoschistus caucasicus</name>
    <dbReference type="NCBI Taxonomy" id="637954"/>
    <lineage>
        <taxon>Eukaryota</taxon>
        <taxon>Metazoa</taxon>
        <taxon>Chordata</taxon>
        <taxon>Craniata</taxon>
        <taxon>Vertebrata</taxon>
        <taxon>Euteleostomi</taxon>
        <taxon>Actinopterygii</taxon>
        <taxon>Neopterygii</taxon>
        <taxon>Teleostei</taxon>
        <taxon>Neoteleostei</taxon>
        <taxon>Acanthomorphata</taxon>
        <taxon>Gobiaria</taxon>
        <taxon>Gobiiformes</taxon>
        <taxon>Gobioidei</taxon>
        <taxon>Gobiidae</taxon>
        <taxon>Gobiinae</taxon>
        <taxon>Knipowitschia</taxon>
    </lineage>
</organism>
<dbReference type="AlphaFoldDB" id="A0AAV2LB23"/>
<sequence length="90" mass="9717">MDGGATQDGDKQAALMDGAVEDPSINLSSEHPQLICRKQDLCQSRYERVSVTTPCVRLKRTLHTGTSVDPAEGFICQSCSITTAGFCRPD</sequence>
<name>A0AAV2LB23_KNICA</name>
<reference evidence="2 3" key="1">
    <citation type="submission" date="2024-04" db="EMBL/GenBank/DDBJ databases">
        <authorList>
            <person name="Waldvogel A.-M."/>
            <person name="Schoenle A."/>
        </authorList>
    </citation>
    <scope>NUCLEOTIDE SEQUENCE [LARGE SCALE GENOMIC DNA]</scope>
</reference>
<feature type="region of interest" description="Disordered" evidence="1">
    <location>
        <begin position="1"/>
        <end position="26"/>
    </location>
</feature>
<evidence type="ECO:0000256" key="1">
    <source>
        <dbReference type="SAM" id="MobiDB-lite"/>
    </source>
</evidence>